<dbReference type="Proteomes" id="UP001637990">
    <property type="component" value="Unassembled WGS sequence"/>
</dbReference>
<reference evidence="2 3" key="1">
    <citation type="submission" date="2024-11" db="EMBL/GenBank/DDBJ databases">
        <title>Genome sequencing of Xanthomonas codiaei.</title>
        <authorList>
            <person name="Studholme D.J."/>
        </authorList>
    </citation>
    <scope>NUCLEOTIDE SEQUENCE [LARGE SCALE GENOMIC DNA]</scope>
    <source>
        <strain evidence="2 3">NCPPB 4350</strain>
    </source>
</reference>
<dbReference type="InterPro" id="IPR046342">
    <property type="entry name" value="CBS_dom_sf"/>
</dbReference>
<organism evidence="2 3">
    <name type="scientific">Xanthomonas codiaei</name>
    <dbReference type="NCBI Taxonomy" id="56463"/>
    <lineage>
        <taxon>Bacteria</taxon>
        <taxon>Pseudomonadati</taxon>
        <taxon>Pseudomonadota</taxon>
        <taxon>Gammaproteobacteria</taxon>
        <taxon>Lysobacterales</taxon>
        <taxon>Lysobacteraceae</taxon>
        <taxon>Xanthomonas</taxon>
    </lineage>
</organism>
<gene>
    <name evidence="2" type="ORF">ACI6Q5_05640</name>
</gene>
<dbReference type="EMBL" id="JBJGBS010000015">
    <property type="protein sequence ID" value="MFO3704465.1"/>
    <property type="molecule type" value="Genomic_DNA"/>
</dbReference>
<sequence length="63" mass="6605">MSDAGVGRLVVVDGPQTLRVIGIITRSDLLAAHGGRLRAAREIVRSTARGPMRAKTAQAIPEA</sequence>
<dbReference type="SUPFAM" id="SSF54631">
    <property type="entry name" value="CBS-domain pair"/>
    <property type="match status" value="1"/>
</dbReference>
<protein>
    <submittedName>
        <fullName evidence="2">CBS domain-containing protein</fullName>
    </submittedName>
</protein>
<dbReference type="Pfam" id="PF00571">
    <property type="entry name" value="CBS"/>
    <property type="match status" value="1"/>
</dbReference>
<keyword evidence="3" id="KW-1185">Reference proteome</keyword>
<dbReference type="Gene3D" id="3.10.580.10">
    <property type="entry name" value="CBS-domain"/>
    <property type="match status" value="1"/>
</dbReference>
<feature type="domain" description="CBS" evidence="1">
    <location>
        <begin position="1"/>
        <end position="32"/>
    </location>
</feature>
<dbReference type="InterPro" id="IPR000644">
    <property type="entry name" value="CBS_dom"/>
</dbReference>
<proteinExistence type="predicted"/>
<evidence type="ECO:0000313" key="3">
    <source>
        <dbReference type="Proteomes" id="UP001637990"/>
    </source>
</evidence>
<evidence type="ECO:0000313" key="2">
    <source>
        <dbReference type="EMBL" id="MFO3704465.1"/>
    </source>
</evidence>
<dbReference type="RefSeq" id="WP_410049659.1">
    <property type="nucleotide sequence ID" value="NZ_JBJGBS010000015.1"/>
</dbReference>
<comment type="caution">
    <text evidence="2">The sequence shown here is derived from an EMBL/GenBank/DDBJ whole genome shotgun (WGS) entry which is preliminary data.</text>
</comment>
<name>A0ABW9MIE3_9XANT</name>
<evidence type="ECO:0000259" key="1">
    <source>
        <dbReference type="Pfam" id="PF00571"/>
    </source>
</evidence>
<accession>A0ABW9MIE3</accession>